<sequence>MAPIEVKTKKGKEAVGQDEHPRPQITLEELAKLTPVFKKGGTVTAGNTSIVKILNLYTPLNEFEERVTVAFIRNIQAQLQERNDPPQLLLDFKYMFPVLFPFNPSSITMDSVHIPASLNLEFLNKV</sequence>
<dbReference type="InterPro" id="IPR020616">
    <property type="entry name" value="Thiolase_N"/>
</dbReference>
<dbReference type="KEGG" id="muo:115462878"/>
<dbReference type="GeneID" id="115462878"/>
<dbReference type="GO" id="GO:0005739">
    <property type="term" value="C:mitochondrion"/>
    <property type="evidence" value="ECO:0007669"/>
    <property type="project" value="TreeGrafter"/>
</dbReference>
<evidence type="ECO:0000256" key="4">
    <source>
        <dbReference type="SAM" id="MobiDB-lite"/>
    </source>
</evidence>
<organism evidence="6 7">
    <name type="scientific">Microcaecilia unicolor</name>
    <dbReference type="NCBI Taxonomy" id="1415580"/>
    <lineage>
        <taxon>Eukaryota</taxon>
        <taxon>Metazoa</taxon>
        <taxon>Chordata</taxon>
        <taxon>Craniata</taxon>
        <taxon>Vertebrata</taxon>
        <taxon>Euteleostomi</taxon>
        <taxon>Amphibia</taxon>
        <taxon>Gymnophiona</taxon>
        <taxon>Siphonopidae</taxon>
        <taxon>Microcaecilia</taxon>
    </lineage>
</organism>
<evidence type="ECO:0000313" key="6">
    <source>
        <dbReference type="Proteomes" id="UP000515156"/>
    </source>
</evidence>
<evidence type="ECO:0000256" key="2">
    <source>
        <dbReference type="ARBA" id="ARBA00022679"/>
    </source>
</evidence>
<keyword evidence="3" id="KW-0012">Acyltransferase</keyword>
<accession>A0A6P7X8J0</accession>
<dbReference type="PANTHER" id="PTHR18919">
    <property type="entry name" value="ACETYL-COA C-ACYLTRANSFERASE"/>
    <property type="match status" value="1"/>
</dbReference>
<proteinExistence type="inferred from homology"/>
<dbReference type="Gene3D" id="3.40.47.10">
    <property type="match status" value="1"/>
</dbReference>
<dbReference type="AlphaFoldDB" id="A0A6P7X8J0"/>
<evidence type="ECO:0000313" key="7">
    <source>
        <dbReference type="RefSeq" id="XP_030048798.1"/>
    </source>
</evidence>
<keyword evidence="6" id="KW-1185">Reference proteome</keyword>
<reference evidence="7" key="1">
    <citation type="submission" date="2025-08" db="UniProtKB">
        <authorList>
            <consortium name="RefSeq"/>
        </authorList>
    </citation>
    <scope>IDENTIFICATION</scope>
</reference>
<dbReference type="OrthoDB" id="6108017at2759"/>
<evidence type="ECO:0000259" key="5">
    <source>
        <dbReference type="Pfam" id="PF00108"/>
    </source>
</evidence>
<evidence type="ECO:0000256" key="3">
    <source>
        <dbReference type="ARBA" id="ARBA00023315"/>
    </source>
</evidence>
<dbReference type="Pfam" id="PF00108">
    <property type="entry name" value="Thiolase_N"/>
    <property type="match status" value="1"/>
</dbReference>
<dbReference type="PANTHER" id="PTHR18919:SF107">
    <property type="entry name" value="ACETYL-COA ACETYLTRANSFERASE, CYTOSOLIC"/>
    <property type="match status" value="1"/>
</dbReference>
<feature type="region of interest" description="Disordered" evidence="4">
    <location>
        <begin position="1"/>
        <end position="21"/>
    </location>
</feature>
<dbReference type="InterPro" id="IPR016039">
    <property type="entry name" value="Thiolase-like"/>
</dbReference>
<dbReference type="GO" id="GO:0006635">
    <property type="term" value="P:fatty acid beta-oxidation"/>
    <property type="evidence" value="ECO:0007669"/>
    <property type="project" value="TreeGrafter"/>
</dbReference>
<dbReference type="Proteomes" id="UP000515156">
    <property type="component" value="Chromosome 2"/>
</dbReference>
<evidence type="ECO:0000256" key="1">
    <source>
        <dbReference type="ARBA" id="ARBA00010982"/>
    </source>
</evidence>
<dbReference type="GO" id="GO:0003985">
    <property type="term" value="F:acetyl-CoA C-acetyltransferase activity"/>
    <property type="evidence" value="ECO:0007669"/>
    <property type="project" value="TreeGrafter"/>
</dbReference>
<comment type="similarity">
    <text evidence="1">Belongs to the thiolase-like superfamily. Thiolase family.</text>
</comment>
<dbReference type="RefSeq" id="XP_030048798.1">
    <property type="nucleotide sequence ID" value="XM_030192938.1"/>
</dbReference>
<feature type="domain" description="Thiolase N-terminal" evidence="5">
    <location>
        <begin position="2"/>
        <end position="51"/>
    </location>
</feature>
<dbReference type="InParanoid" id="A0A6P7X8J0"/>
<gene>
    <name evidence="7" type="primary">LOC115462878</name>
</gene>
<name>A0A6P7X8J0_9AMPH</name>
<keyword evidence="2" id="KW-0808">Transferase</keyword>
<dbReference type="SUPFAM" id="SSF53901">
    <property type="entry name" value="Thiolase-like"/>
    <property type="match status" value="1"/>
</dbReference>
<protein>
    <submittedName>
        <fullName evidence="7">Unconventional myosin-Vb-like</fullName>
    </submittedName>
</protein>